<dbReference type="Pfam" id="PF01235">
    <property type="entry name" value="Na_Ala_symp"/>
    <property type="match status" value="1"/>
</dbReference>
<keyword evidence="8" id="KW-0769">Symport</keyword>
<dbReference type="InterPro" id="IPR001463">
    <property type="entry name" value="Na/Ala_symport"/>
</dbReference>
<comment type="similarity">
    <text evidence="2 8">Belongs to the alanine or glycine:cation symporter (AGCS) (TC 2.A.25) family.</text>
</comment>
<dbReference type="InParanoid" id="A0A7X0MU62"/>
<gene>
    <name evidence="9" type="ORF">HNR48_000211</name>
</gene>
<dbReference type="Gene3D" id="1.20.1740.10">
    <property type="entry name" value="Amino acid/polyamine transporter I"/>
    <property type="match status" value="1"/>
</dbReference>
<evidence type="ECO:0000256" key="5">
    <source>
        <dbReference type="ARBA" id="ARBA00022692"/>
    </source>
</evidence>
<dbReference type="RefSeq" id="WP_208020049.1">
    <property type="nucleotide sequence ID" value="NZ_JAAONY010000001.1"/>
</dbReference>
<feature type="transmembrane region" description="Helical" evidence="8">
    <location>
        <begin position="402"/>
        <end position="419"/>
    </location>
</feature>
<keyword evidence="5 8" id="KW-0812">Transmembrane</keyword>
<evidence type="ECO:0000313" key="9">
    <source>
        <dbReference type="EMBL" id="MBB6519933.1"/>
    </source>
</evidence>
<evidence type="ECO:0000256" key="7">
    <source>
        <dbReference type="ARBA" id="ARBA00023136"/>
    </source>
</evidence>
<feature type="transmembrane region" description="Helical" evidence="8">
    <location>
        <begin position="151"/>
        <end position="171"/>
    </location>
</feature>
<feature type="transmembrane region" description="Helical" evidence="8">
    <location>
        <begin position="313"/>
        <end position="336"/>
    </location>
</feature>
<keyword evidence="10" id="KW-1185">Reference proteome</keyword>
<dbReference type="PANTHER" id="PTHR30330">
    <property type="entry name" value="AGSS FAMILY TRANSPORTER, SODIUM-ALANINE"/>
    <property type="match status" value="1"/>
</dbReference>
<evidence type="ECO:0000256" key="6">
    <source>
        <dbReference type="ARBA" id="ARBA00022989"/>
    </source>
</evidence>
<dbReference type="PANTHER" id="PTHR30330:SF3">
    <property type="entry name" value="TRANSCRIPTIONAL REGULATOR, LRP FAMILY"/>
    <property type="match status" value="1"/>
</dbReference>
<reference evidence="9 10" key="1">
    <citation type="submission" date="2020-08" db="EMBL/GenBank/DDBJ databases">
        <title>Genomic Encyclopedia of Type Strains, Phase IV (KMG-IV): sequencing the most valuable type-strain genomes for metagenomic binning, comparative biology and taxonomic classification.</title>
        <authorList>
            <person name="Goeker M."/>
        </authorList>
    </citation>
    <scope>NUCLEOTIDE SEQUENCE [LARGE SCALE GENOMIC DNA]</scope>
    <source>
        <strain evidence="9 10">DSM 22368</strain>
    </source>
</reference>
<feature type="transmembrane region" description="Helical" evidence="8">
    <location>
        <begin position="255"/>
        <end position="280"/>
    </location>
</feature>
<evidence type="ECO:0000256" key="2">
    <source>
        <dbReference type="ARBA" id="ARBA00009261"/>
    </source>
</evidence>
<name>A0A7X0MU62_9GAMM</name>
<evidence type="ECO:0000256" key="3">
    <source>
        <dbReference type="ARBA" id="ARBA00022448"/>
    </source>
</evidence>
<keyword evidence="4" id="KW-1003">Cell membrane</keyword>
<keyword evidence="8" id="KW-0997">Cell inner membrane</keyword>
<evidence type="ECO:0000256" key="1">
    <source>
        <dbReference type="ARBA" id="ARBA00004651"/>
    </source>
</evidence>
<feature type="transmembrane region" description="Helical" evidence="8">
    <location>
        <begin position="78"/>
        <end position="98"/>
    </location>
</feature>
<dbReference type="NCBIfam" id="TIGR00835">
    <property type="entry name" value="agcS"/>
    <property type="match status" value="1"/>
</dbReference>
<keyword evidence="3 8" id="KW-0813">Transport</keyword>
<feature type="transmembrane region" description="Helical" evidence="8">
    <location>
        <begin position="425"/>
        <end position="445"/>
    </location>
</feature>
<protein>
    <submittedName>
        <fullName evidence="9">AGCS family alanine or glycine:cation symporter</fullName>
    </submittedName>
</protein>
<feature type="transmembrane region" description="Helical" evidence="8">
    <location>
        <begin position="197"/>
        <end position="217"/>
    </location>
</feature>
<feature type="transmembrane region" description="Helical" evidence="8">
    <location>
        <begin position="365"/>
        <end position="386"/>
    </location>
</feature>
<keyword evidence="6 8" id="KW-1133">Transmembrane helix</keyword>
<dbReference type="PRINTS" id="PR00175">
    <property type="entry name" value="NAALASMPORT"/>
</dbReference>
<sequence>MSVAEYLPRIESALNQFADAMWSTPLVVLLVGGGLFFAIYSRLQPYFYLGHSVAVLRGRYDDPSAPGQVSHSQALSTALAGTMGLGNISGVAIAIAAGGPGAIFWMWVTAVIGVATKFYTASLAVMFRGKDSLGETQGGPMYVIREALPKGFLPLAYLFCLAGMIGTLPVFQANQLIQLLRDAVAIPSGWASADSHLGFDFIASSCVALLTVVVIIGRIQRIGRLTVRLVPAMVTIYLLFTAFVLFQYIEQIPAMFALIVTDAFTGQAAAGGALGTVIMIGVRRGAFSNEAGIGTESMAHGAAKTEEPIREGVVAMIGPVVDTLVVCTCTALIILLTGVWQDPDAGAGVTMTAAAIESVFPSGGIYLLILMVALLSFSTIVTYWFYGAKCLGFLIGAERQHYYTPCYIFLIVLGAVVSLDVVNGLLVGVYAIMAIPTMISSFMLAPKVNAAARHYFKRLREGQFD</sequence>
<dbReference type="PROSITE" id="PS00873">
    <property type="entry name" value="NA_ALANINE_SYMP"/>
    <property type="match status" value="1"/>
</dbReference>
<feature type="transmembrane region" description="Helical" evidence="8">
    <location>
        <begin position="20"/>
        <end position="40"/>
    </location>
</feature>
<dbReference type="GO" id="GO:0005886">
    <property type="term" value="C:plasma membrane"/>
    <property type="evidence" value="ECO:0007669"/>
    <property type="project" value="UniProtKB-SubCell"/>
</dbReference>
<evidence type="ECO:0000256" key="4">
    <source>
        <dbReference type="ARBA" id="ARBA00022475"/>
    </source>
</evidence>
<feature type="transmembrane region" description="Helical" evidence="8">
    <location>
        <begin position="104"/>
        <end position="127"/>
    </location>
</feature>
<evidence type="ECO:0000313" key="10">
    <source>
        <dbReference type="Proteomes" id="UP000528457"/>
    </source>
</evidence>
<dbReference type="AlphaFoldDB" id="A0A7X0MU62"/>
<dbReference type="GO" id="GO:0005283">
    <property type="term" value="F:amino acid:sodium symporter activity"/>
    <property type="evidence" value="ECO:0007669"/>
    <property type="project" value="InterPro"/>
</dbReference>
<feature type="transmembrane region" description="Helical" evidence="8">
    <location>
        <begin position="229"/>
        <end position="249"/>
    </location>
</feature>
<comment type="subcellular location">
    <subcellularLocation>
        <location evidence="8">Cell inner membrane</location>
        <topology evidence="8">Multi-pass membrane protein</topology>
    </subcellularLocation>
    <subcellularLocation>
        <location evidence="1">Cell membrane</location>
        <topology evidence="1">Multi-pass membrane protein</topology>
    </subcellularLocation>
</comment>
<accession>A0A7X0MU62</accession>
<organism evidence="9 10">
    <name type="scientific">Pseudoteredinibacter isoporae</name>
    <dbReference type="NCBI Taxonomy" id="570281"/>
    <lineage>
        <taxon>Bacteria</taxon>
        <taxon>Pseudomonadati</taxon>
        <taxon>Pseudomonadota</taxon>
        <taxon>Gammaproteobacteria</taxon>
        <taxon>Cellvibrionales</taxon>
        <taxon>Cellvibrionaceae</taxon>
        <taxon>Pseudoteredinibacter</taxon>
    </lineage>
</organism>
<comment type="caution">
    <text evidence="9">The sequence shown here is derived from an EMBL/GenBank/DDBJ whole genome shotgun (WGS) entry which is preliminary data.</text>
</comment>
<dbReference type="Proteomes" id="UP000528457">
    <property type="component" value="Unassembled WGS sequence"/>
</dbReference>
<dbReference type="EMBL" id="JACHHT010000001">
    <property type="protein sequence ID" value="MBB6519933.1"/>
    <property type="molecule type" value="Genomic_DNA"/>
</dbReference>
<keyword evidence="7 8" id="KW-0472">Membrane</keyword>
<evidence type="ECO:0000256" key="8">
    <source>
        <dbReference type="RuleBase" id="RU363064"/>
    </source>
</evidence>
<proteinExistence type="inferred from homology"/>